<dbReference type="Proteomes" id="UP000996601">
    <property type="component" value="Unassembled WGS sequence"/>
</dbReference>
<keyword evidence="4" id="KW-1185">Reference proteome</keyword>
<dbReference type="SMART" id="SM00530">
    <property type="entry name" value="HTH_XRE"/>
    <property type="match status" value="1"/>
</dbReference>
<evidence type="ECO:0000313" key="3">
    <source>
        <dbReference type="EMBL" id="MCQ4630897.1"/>
    </source>
</evidence>
<dbReference type="Gene3D" id="1.10.260.40">
    <property type="entry name" value="lambda repressor-like DNA-binding domains"/>
    <property type="match status" value="1"/>
</dbReference>
<sequence length="175" mass="19237">MTSTNVLASMKEKPNTETIGSRAKKVREDLELSQQAIADRMSVSLRAWQKMERDEGTPSGETLLNFGKVGVNPGWILTGLGPRSAVTWLSAAVEDEIFIRISDMVQEEHQNANITLPPRTLATMVRSIFDDVIEALDPKAGPDEVDGILAAETAKLKRELYEASLEPGSRKREAS</sequence>
<protein>
    <submittedName>
        <fullName evidence="3">Helix-turn-helix domain-containing protein</fullName>
    </submittedName>
</protein>
<feature type="region of interest" description="Disordered" evidence="1">
    <location>
        <begin position="1"/>
        <end position="20"/>
    </location>
</feature>
<organism evidence="3 4">
    <name type="scientific">Shinella lacus</name>
    <dbReference type="NCBI Taxonomy" id="2654216"/>
    <lineage>
        <taxon>Bacteria</taxon>
        <taxon>Pseudomonadati</taxon>
        <taxon>Pseudomonadota</taxon>
        <taxon>Alphaproteobacteria</taxon>
        <taxon>Hyphomicrobiales</taxon>
        <taxon>Rhizobiaceae</taxon>
        <taxon>Shinella</taxon>
    </lineage>
</organism>
<proteinExistence type="predicted"/>
<dbReference type="SUPFAM" id="SSF47413">
    <property type="entry name" value="lambda repressor-like DNA-binding domains"/>
    <property type="match status" value="1"/>
</dbReference>
<comment type="caution">
    <text evidence="3">The sequence shown here is derived from an EMBL/GenBank/DDBJ whole genome shotgun (WGS) entry which is preliminary data.</text>
</comment>
<name>A0ABT1R6T3_9HYPH</name>
<gene>
    <name evidence="3" type="ORF">GB927_012660</name>
</gene>
<dbReference type="InterPro" id="IPR010982">
    <property type="entry name" value="Lambda_DNA-bd_dom_sf"/>
</dbReference>
<reference evidence="3" key="1">
    <citation type="submission" date="2021-07" db="EMBL/GenBank/DDBJ databases">
        <title>Shinella sp. nov., a novel member of the genus Shinella from water.</title>
        <authorList>
            <person name="Deng Y."/>
        </authorList>
    </citation>
    <scope>NUCLEOTIDE SEQUENCE</scope>
    <source>
        <strain evidence="3">CPCC 100929</strain>
    </source>
</reference>
<evidence type="ECO:0000313" key="4">
    <source>
        <dbReference type="Proteomes" id="UP000996601"/>
    </source>
</evidence>
<dbReference type="CDD" id="cd00093">
    <property type="entry name" value="HTH_XRE"/>
    <property type="match status" value="1"/>
</dbReference>
<evidence type="ECO:0000259" key="2">
    <source>
        <dbReference type="SMART" id="SM00530"/>
    </source>
</evidence>
<evidence type="ECO:0000256" key="1">
    <source>
        <dbReference type="SAM" id="MobiDB-lite"/>
    </source>
</evidence>
<dbReference type="InterPro" id="IPR001387">
    <property type="entry name" value="Cro/C1-type_HTH"/>
</dbReference>
<dbReference type="EMBL" id="WHSB02000004">
    <property type="protein sequence ID" value="MCQ4630897.1"/>
    <property type="molecule type" value="Genomic_DNA"/>
</dbReference>
<feature type="domain" description="HTH cro/C1-type" evidence="2">
    <location>
        <begin position="22"/>
        <end position="76"/>
    </location>
</feature>
<dbReference type="RefSeq" id="WP_256117327.1">
    <property type="nucleotide sequence ID" value="NZ_WHSB02000004.1"/>
</dbReference>
<accession>A0ABT1R6T3</accession>